<protein>
    <recommendedName>
        <fullName evidence="6">Membrane or secreted protein</fullName>
    </recommendedName>
</protein>
<feature type="region of interest" description="Disordered" evidence="2">
    <location>
        <begin position="242"/>
        <end position="262"/>
    </location>
</feature>
<dbReference type="RefSeq" id="WP_099258748.1">
    <property type="nucleotide sequence ID" value="NZ_NIZW01000001.1"/>
</dbReference>
<evidence type="ECO:0000313" key="4">
    <source>
        <dbReference type="EMBL" id="PHQ37036.1"/>
    </source>
</evidence>
<keyword evidence="3" id="KW-0812">Transmembrane</keyword>
<gene>
    <name evidence="4" type="ORF">CEE69_01300</name>
</gene>
<keyword evidence="1" id="KW-0175">Coiled coil</keyword>
<dbReference type="OrthoDB" id="263759at2"/>
<keyword evidence="3" id="KW-1133">Transmembrane helix</keyword>
<evidence type="ECO:0000256" key="2">
    <source>
        <dbReference type="SAM" id="MobiDB-lite"/>
    </source>
</evidence>
<evidence type="ECO:0000256" key="3">
    <source>
        <dbReference type="SAM" id="Phobius"/>
    </source>
</evidence>
<dbReference type="AlphaFoldDB" id="A0A2G1WDF5"/>
<keyword evidence="5" id="KW-1185">Reference proteome</keyword>
<feature type="region of interest" description="Disordered" evidence="2">
    <location>
        <begin position="48"/>
        <end position="80"/>
    </location>
</feature>
<accession>A0A2G1WDF5</accession>
<feature type="compositionally biased region" description="Basic and acidic residues" evidence="2">
    <location>
        <begin position="52"/>
        <end position="74"/>
    </location>
</feature>
<feature type="compositionally biased region" description="Polar residues" evidence="2">
    <location>
        <begin position="250"/>
        <end position="262"/>
    </location>
</feature>
<proteinExistence type="predicted"/>
<dbReference type="EMBL" id="NIZW01000001">
    <property type="protein sequence ID" value="PHQ37036.1"/>
    <property type="molecule type" value="Genomic_DNA"/>
</dbReference>
<reference evidence="4 5" key="1">
    <citation type="submission" date="2017-06" db="EMBL/GenBank/DDBJ databases">
        <title>Description of Rhodopirellula bahusiensis sp. nov.</title>
        <authorList>
            <person name="Kizina J."/>
            <person name="Harder J."/>
        </authorList>
    </citation>
    <scope>NUCLEOTIDE SEQUENCE [LARGE SCALE GENOMIC DNA]</scope>
    <source>
        <strain evidence="4 5">SWK21</strain>
    </source>
</reference>
<dbReference type="GeneID" id="90606926"/>
<organism evidence="4 5">
    <name type="scientific">Rhodopirellula bahusiensis</name>
    <dbReference type="NCBI Taxonomy" id="2014065"/>
    <lineage>
        <taxon>Bacteria</taxon>
        <taxon>Pseudomonadati</taxon>
        <taxon>Planctomycetota</taxon>
        <taxon>Planctomycetia</taxon>
        <taxon>Pirellulales</taxon>
        <taxon>Pirellulaceae</taxon>
        <taxon>Rhodopirellula</taxon>
    </lineage>
</organism>
<evidence type="ECO:0008006" key="6">
    <source>
        <dbReference type="Google" id="ProtNLM"/>
    </source>
</evidence>
<comment type="caution">
    <text evidence="4">The sequence shown here is derived from an EMBL/GenBank/DDBJ whole genome shotgun (WGS) entry which is preliminary data.</text>
</comment>
<sequence length="349" mass="39318">MANLSPYQRSDAELGRHLLSTAVFLVVAASAFVGTAWIANPDIFPFQPKPIDPVKRDETTVVDNSKQRTDDGPKDWGPSVDAVTESLPQAESREVARIRQRLNSVVQTLDGEELSPDAEAEIQMLLNELAGKAAILSRLSKPPTINVDGVGEAMNSKAQSRRMAEIEAIRRTRTQTEQNVRREKDKAIRPVRLGLRDQQDHAKRLRVEIEQTQREQEKFKAKTARAEALRREMPDVQKYLVPFTSPGYRQPNSDSNPWDNTRTAEAKPVSLSRLKRLGALDYNLKGLENLYIFGGIKARGTNNTRPLGSFPEYASQRLNRPEVRQPLERAQQLLRDHGQAMVEQQLLSP</sequence>
<feature type="transmembrane region" description="Helical" evidence="3">
    <location>
        <begin position="18"/>
        <end position="39"/>
    </location>
</feature>
<keyword evidence="3" id="KW-0472">Membrane</keyword>
<feature type="coiled-coil region" evidence="1">
    <location>
        <begin position="166"/>
        <end position="232"/>
    </location>
</feature>
<dbReference type="Proteomes" id="UP000225740">
    <property type="component" value="Unassembled WGS sequence"/>
</dbReference>
<name>A0A2G1WDF5_9BACT</name>
<evidence type="ECO:0000313" key="5">
    <source>
        <dbReference type="Proteomes" id="UP000225740"/>
    </source>
</evidence>
<evidence type="ECO:0000256" key="1">
    <source>
        <dbReference type="SAM" id="Coils"/>
    </source>
</evidence>